<organism evidence="1 2">
    <name type="scientific">Cucumis melo var. makuwa</name>
    <name type="common">Oriental melon</name>
    <dbReference type="NCBI Taxonomy" id="1194695"/>
    <lineage>
        <taxon>Eukaryota</taxon>
        <taxon>Viridiplantae</taxon>
        <taxon>Streptophyta</taxon>
        <taxon>Embryophyta</taxon>
        <taxon>Tracheophyta</taxon>
        <taxon>Spermatophyta</taxon>
        <taxon>Magnoliopsida</taxon>
        <taxon>eudicotyledons</taxon>
        <taxon>Gunneridae</taxon>
        <taxon>Pentapetalae</taxon>
        <taxon>rosids</taxon>
        <taxon>fabids</taxon>
        <taxon>Cucurbitales</taxon>
        <taxon>Cucurbitaceae</taxon>
        <taxon>Benincaseae</taxon>
        <taxon>Cucumis</taxon>
    </lineage>
</organism>
<dbReference type="EMBL" id="SSTD01003946">
    <property type="protein sequence ID" value="TYK24359.1"/>
    <property type="molecule type" value="Genomic_DNA"/>
</dbReference>
<accession>A0A5D3DM41</accession>
<comment type="caution">
    <text evidence="1">The sequence shown here is derived from an EMBL/GenBank/DDBJ whole genome shotgun (WGS) entry which is preliminary data.</text>
</comment>
<dbReference type="SUPFAM" id="SSF54001">
    <property type="entry name" value="Cysteine proteinases"/>
    <property type="match status" value="1"/>
</dbReference>
<protein>
    <recommendedName>
        <fullName evidence="3">Ubiquitin-like protease family profile domain-containing protein</fullName>
    </recommendedName>
</protein>
<gene>
    <name evidence="1" type="ORF">E5676_scaffold205G001410</name>
</gene>
<name>A0A5D3DM41_CUCMM</name>
<dbReference type="AlphaFoldDB" id="A0A5D3DM41"/>
<evidence type="ECO:0000313" key="1">
    <source>
        <dbReference type="EMBL" id="TYK24359.1"/>
    </source>
</evidence>
<reference evidence="1 2" key="1">
    <citation type="submission" date="2019-08" db="EMBL/GenBank/DDBJ databases">
        <title>Draft genome sequences of two oriental melons (Cucumis melo L. var makuwa).</title>
        <authorList>
            <person name="Kwon S.-Y."/>
        </authorList>
    </citation>
    <scope>NUCLEOTIDE SEQUENCE [LARGE SCALE GENOMIC DNA]</scope>
    <source>
        <strain evidence="2">cv. Chang Bougi</strain>
        <tissue evidence="1">Leaf</tissue>
    </source>
</reference>
<dbReference type="InterPro" id="IPR038765">
    <property type="entry name" value="Papain-like_cys_pep_sf"/>
</dbReference>
<dbReference type="PANTHER" id="PTHR33018:SF37">
    <property type="entry name" value="TRANSPOSASE TNP1_EN_SPM-LIKE DOMAIN-CONTAINING PROTEIN"/>
    <property type="match status" value="1"/>
</dbReference>
<dbReference type="Proteomes" id="UP000321947">
    <property type="component" value="Unassembled WGS sequence"/>
</dbReference>
<dbReference type="PANTHER" id="PTHR33018">
    <property type="entry name" value="OS10G0338966 PROTEIN-RELATED"/>
    <property type="match status" value="1"/>
</dbReference>
<sequence length="396" mass="45003">MIQTTCELIVMVLMDCCSDDNLSVGADEDIAQVDCFLKTSSQRSMCGPTTMIHLTQISSDANLLVVDYNECGEWIGENATQMDKLQKDVDKTYSVSDDILTQALGTPEHRGRVRGVGGLITPSFYFHRHIPSEPKETHITVDVDANWKKEKSQILSEYSQMTKKMLKLKSLKRTRETSLDAHSGCNQNIGEKQFISTSIHHMKKIDLGRPCNLAIGKVDNIVATGTVFERISTDEIVYGVRLREGDVRVLIELAFDTQEIFGYSFNVNMMKDSIKQLCLMEELALLVILSYMTCLYESDPSILEKYAFMNPGQISKGLCTNEHRARHFCLRMFYAKTNTRARPLTWVSVKCAQQPGSTECGYYVIKFMQDIVRQKSITITDVLMRQAPYTQSDWIW</sequence>
<proteinExistence type="predicted"/>
<evidence type="ECO:0000313" key="2">
    <source>
        <dbReference type="Proteomes" id="UP000321947"/>
    </source>
</evidence>
<evidence type="ECO:0008006" key="3">
    <source>
        <dbReference type="Google" id="ProtNLM"/>
    </source>
</evidence>